<protein>
    <submittedName>
        <fullName evidence="1">Uncharacterized protein</fullName>
    </submittedName>
</protein>
<comment type="caution">
    <text evidence="1">The sequence shown here is derived from an EMBL/GenBank/DDBJ whole genome shotgun (WGS) entry which is preliminary data.</text>
</comment>
<dbReference type="EMBL" id="JAUFQS010000012">
    <property type="protein sequence ID" value="MDN3688696.1"/>
    <property type="molecule type" value="Genomic_DNA"/>
</dbReference>
<accession>A0ABT8CAJ1</accession>
<proteinExistence type="predicted"/>
<dbReference type="Proteomes" id="UP001236663">
    <property type="component" value="Unassembled WGS sequence"/>
</dbReference>
<dbReference type="RefSeq" id="WP_163386499.1">
    <property type="nucleotide sequence ID" value="NZ_JAUFQS010000012.1"/>
</dbReference>
<reference evidence="2" key="1">
    <citation type="journal article" date="2019" name="Int. J. Syst. Evol. Microbiol.">
        <title>The Global Catalogue of Microorganisms (GCM) 10K type strain sequencing project: providing services to taxonomists for standard genome sequencing and annotation.</title>
        <authorList>
            <consortium name="The Broad Institute Genomics Platform"/>
            <consortium name="The Broad Institute Genome Sequencing Center for Infectious Disease"/>
            <person name="Wu L."/>
            <person name="Ma J."/>
        </authorList>
    </citation>
    <scope>NUCLEOTIDE SEQUENCE [LARGE SCALE GENOMIC DNA]</scope>
    <source>
        <strain evidence="2">CECT 7706</strain>
    </source>
</reference>
<evidence type="ECO:0000313" key="1">
    <source>
        <dbReference type="EMBL" id="MDN3688696.1"/>
    </source>
</evidence>
<gene>
    <name evidence="1" type="ORF">QWZ15_12705</name>
</gene>
<name>A0ABT8CAJ1_9BACT</name>
<sequence>MHQVHINKTTYPLPSRWDELTADQVIKTAWLSSQRLDRIKLAKLLFIVLTRSLPWHKRLRIQWFYFFQANTLERGDLVFLTRSFAEFTQFTAQKLEKIWGKSVLKPTFYGPTSAMANCTLWEYVKAEQYFTRYLKDRDEEWLNKLIAVLYRPRRRDYDPQVHEDPRVPLLDTTIPFRARQIARLPLPVRIAILMWFDGCRIQIIRMFPFIFKKDETKNTDLMQKLGAKEKSGNWLDLMTGLSANMTQFTEIANTNLTIALTDITFRIRQQKEAAKKSTTNKRR</sequence>
<evidence type="ECO:0000313" key="2">
    <source>
        <dbReference type="Proteomes" id="UP001236663"/>
    </source>
</evidence>
<keyword evidence="2" id="KW-1185">Reference proteome</keyword>
<organism evidence="1 2">
    <name type="scientific">Cyclobacterium jeungdonense</name>
    <dbReference type="NCBI Taxonomy" id="708087"/>
    <lineage>
        <taxon>Bacteria</taxon>
        <taxon>Pseudomonadati</taxon>
        <taxon>Bacteroidota</taxon>
        <taxon>Cytophagia</taxon>
        <taxon>Cytophagales</taxon>
        <taxon>Cyclobacteriaceae</taxon>
        <taxon>Cyclobacterium</taxon>
    </lineage>
</organism>